<keyword evidence="2" id="KW-0472">Membrane</keyword>
<organism evidence="3 4">
    <name type="scientific">Microbacterium oryzae</name>
    <dbReference type="NCBI Taxonomy" id="743009"/>
    <lineage>
        <taxon>Bacteria</taxon>
        <taxon>Bacillati</taxon>
        <taxon>Actinomycetota</taxon>
        <taxon>Actinomycetes</taxon>
        <taxon>Micrococcales</taxon>
        <taxon>Microbacteriaceae</taxon>
        <taxon>Microbacterium</taxon>
    </lineage>
</organism>
<feature type="compositionally biased region" description="Basic and acidic residues" evidence="1">
    <location>
        <begin position="25"/>
        <end position="35"/>
    </location>
</feature>
<feature type="region of interest" description="Disordered" evidence="1">
    <location>
        <begin position="1"/>
        <end position="43"/>
    </location>
</feature>
<dbReference type="EMBL" id="CP032550">
    <property type="protein sequence ID" value="QGU27534.1"/>
    <property type="molecule type" value="Genomic_DNA"/>
</dbReference>
<feature type="region of interest" description="Disordered" evidence="1">
    <location>
        <begin position="58"/>
        <end position="156"/>
    </location>
</feature>
<evidence type="ECO:0000256" key="2">
    <source>
        <dbReference type="SAM" id="Phobius"/>
    </source>
</evidence>
<sequence length="714" mass="76475">MPHSQDDALTAPMSRRARRQARLAAAEEARRREAESIEEPGFFATGIDAAATGKIDVLPDLGGVGEQQKPRSLWEPRDDESIPETAWDVRDDDNTPTTALNTSRLPDDAPTARHDVRGFADETPTARFDAPDLANGTPPSAPPPAKGRRRGEGDGSRGRRIRLGILIGVAVLVVAGLWLGARVLIVKSELEAAQRVVNHVQDGGTLEVSVPILGEHAANAASVRVDPVWRAAEFIPWAGDNLRGVRLAAEALDIVSNRIGTPAMEAMSDDSGESIIARVLPLLQDSTDDVARIADGIADVKDSGDLIAPVQTGVNLVDSVMSVAAPAFEYGPELLGANGDRNYLLVFQNNAESVGLGGSAASQTLMNANAGNLEIVNQASSANFVEGQAVDVDVDQSAIDLYSPFLIDHVNTSSSRPDFPTMSNIVTKFWQRDIADDRIDGVASIDPIALGYLLEATGPIQLDTGDVMTSQNAAQLLLSDVYSRWNSYESGDVVDQFFASVAEQVFTKISTGDFDVQSMLWAIRHGIDGGNILFHSANEDVQAQIADQKVAGILAKDNEEQTEVGVFFRDESASKIDYYMKSNIDVAQTCSADASQFEVKTTLHLDIDQASADALPDYVKSGTWGSEQFRTQVYVYGPPGTTVESVAVDGRDVTLTRDDVVDLDRPVAWFTTYLRPSELATVTATFSGDGDFGPLALRSTPMVQTTTGALTPCG</sequence>
<feature type="compositionally biased region" description="Polar residues" evidence="1">
    <location>
        <begin position="95"/>
        <end position="104"/>
    </location>
</feature>
<evidence type="ECO:0000313" key="3">
    <source>
        <dbReference type="EMBL" id="QGU27534.1"/>
    </source>
</evidence>
<dbReference type="Proteomes" id="UP000422989">
    <property type="component" value="Chromosome"/>
</dbReference>
<keyword evidence="2" id="KW-0812">Transmembrane</keyword>
<reference evidence="3 4" key="1">
    <citation type="submission" date="2018-09" db="EMBL/GenBank/DDBJ databases">
        <title>Whole genome sequencing of Microbacterium oryzae strain MB-10T.</title>
        <authorList>
            <person name="Das S.K."/>
        </authorList>
    </citation>
    <scope>NUCLEOTIDE SEQUENCE [LARGE SCALE GENOMIC DNA]</scope>
    <source>
        <strain evidence="3 4">MB-10</strain>
    </source>
</reference>
<accession>A0A6I6E009</accession>
<name>A0A6I6E009_9MICO</name>
<keyword evidence="2" id="KW-1133">Transmembrane helix</keyword>
<dbReference type="OrthoDB" id="3203519at2"/>
<proteinExistence type="predicted"/>
<evidence type="ECO:0000256" key="1">
    <source>
        <dbReference type="SAM" id="MobiDB-lite"/>
    </source>
</evidence>
<dbReference type="RefSeq" id="WP_156242028.1">
    <property type="nucleotide sequence ID" value="NZ_BAAAZL010000004.1"/>
</dbReference>
<protein>
    <submittedName>
        <fullName evidence="3">DUF4012 domain-containing protein</fullName>
    </submittedName>
</protein>
<dbReference type="AlphaFoldDB" id="A0A6I6E009"/>
<dbReference type="InterPro" id="IPR025101">
    <property type="entry name" value="DUF4012"/>
</dbReference>
<feature type="transmembrane region" description="Helical" evidence="2">
    <location>
        <begin position="163"/>
        <end position="185"/>
    </location>
</feature>
<gene>
    <name evidence="3" type="ORF">D7D94_07545</name>
</gene>
<feature type="compositionally biased region" description="Basic and acidic residues" evidence="1">
    <location>
        <begin position="68"/>
        <end position="80"/>
    </location>
</feature>
<keyword evidence="4" id="KW-1185">Reference proteome</keyword>
<dbReference type="Pfam" id="PF13196">
    <property type="entry name" value="DUF4012"/>
    <property type="match status" value="1"/>
</dbReference>
<feature type="compositionally biased region" description="Basic and acidic residues" evidence="1">
    <location>
        <begin position="105"/>
        <end position="120"/>
    </location>
</feature>
<evidence type="ECO:0000313" key="4">
    <source>
        <dbReference type="Proteomes" id="UP000422989"/>
    </source>
</evidence>
<dbReference type="KEGG" id="moj:D7D94_07545"/>